<evidence type="ECO:0000259" key="2">
    <source>
        <dbReference type="Pfam" id="PF01266"/>
    </source>
</evidence>
<dbReference type="InterPro" id="IPR036188">
    <property type="entry name" value="FAD/NAD-bd_sf"/>
</dbReference>
<dbReference type="Pfam" id="PF01266">
    <property type="entry name" value="DAO"/>
    <property type="match status" value="1"/>
</dbReference>
<evidence type="ECO:0000313" key="4">
    <source>
        <dbReference type="Proteomes" id="UP000653156"/>
    </source>
</evidence>
<keyword evidence="1" id="KW-0560">Oxidoreductase</keyword>
<name>A0A892ZD56_9NEIS</name>
<feature type="domain" description="FAD dependent oxidoreductase" evidence="2">
    <location>
        <begin position="34"/>
        <end position="391"/>
    </location>
</feature>
<accession>A0A892ZD56</accession>
<evidence type="ECO:0000256" key="1">
    <source>
        <dbReference type="ARBA" id="ARBA00023002"/>
    </source>
</evidence>
<protein>
    <submittedName>
        <fullName evidence="3">FAD-binding oxidoreductase</fullName>
    </submittedName>
</protein>
<organism evidence="3 4">
    <name type="scientific">Paralysiella testudinis</name>
    <dbReference type="NCBI Taxonomy" id="2809020"/>
    <lineage>
        <taxon>Bacteria</taxon>
        <taxon>Pseudomonadati</taxon>
        <taxon>Pseudomonadota</taxon>
        <taxon>Betaproteobacteria</taxon>
        <taxon>Neisseriales</taxon>
        <taxon>Neisseriaceae</taxon>
        <taxon>Paralysiella</taxon>
    </lineage>
</organism>
<dbReference type="Gene3D" id="3.30.9.10">
    <property type="entry name" value="D-Amino Acid Oxidase, subunit A, domain 2"/>
    <property type="match status" value="1"/>
</dbReference>
<dbReference type="PANTHER" id="PTHR13847">
    <property type="entry name" value="SARCOSINE DEHYDROGENASE-RELATED"/>
    <property type="match status" value="1"/>
</dbReference>
<dbReference type="GO" id="GO:0005737">
    <property type="term" value="C:cytoplasm"/>
    <property type="evidence" value="ECO:0007669"/>
    <property type="project" value="TreeGrafter"/>
</dbReference>
<dbReference type="AlphaFoldDB" id="A0A892ZD56"/>
<dbReference type="SUPFAM" id="SSF51905">
    <property type="entry name" value="FAD/NAD(P)-binding domain"/>
    <property type="match status" value="1"/>
</dbReference>
<dbReference type="KEGG" id="ptes:JQU52_11035"/>
<sequence>MQKPDFQEHIDSYYSASRNDHRTYPALNGHLDVDTCIIGGGLAGIGTALPLAEAGHNVALIEAARIGFGASGRNGGQVLPGWAADSSTIAAASNTGTAQSLWQLSVDAVDLIDTRIRQHQIDCDWQRGYATVAIKPRHLQELHQARQEAENIYGYHGQQEWSREQLQAQLGSTRYIGALYDPNAGHLHPLNYTLGLARAATAAGAQLFEHTPMLSVAPHQGGYLIRTPQGNIQAQRLVLAVNVFQHALQQPLFQPITGKILPVGTYIIATEPLGERADGIIRNNMAVCDTRFVLDYYRLSADKRLLFGGKVNYSGREPSRQAIEHSMRRDMLKVFPQLADIRIDYAWGGHVDISMSRAPHFGRLAPNLYFMQGFSGHGVAATGIGGQITAEAILGDDSRLRLFEQLRHRNFPGGTYLRLPSQWLGVGYYRLKDLLP</sequence>
<dbReference type="EMBL" id="CP069798">
    <property type="protein sequence ID" value="QRQ81245.1"/>
    <property type="molecule type" value="Genomic_DNA"/>
</dbReference>
<keyword evidence="4" id="KW-1185">Reference proteome</keyword>
<dbReference type="RefSeq" id="WP_230338535.1">
    <property type="nucleotide sequence ID" value="NZ_CP069798.1"/>
</dbReference>
<dbReference type="Proteomes" id="UP000653156">
    <property type="component" value="Chromosome"/>
</dbReference>
<dbReference type="GO" id="GO:0016491">
    <property type="term" value="F:oxidoreductase activity"/>
    <property type="evidence" value="ECO:0007669"/>
    <property type="project" value="UniProtKB-KW"/>
</dbReference>
<evidence type="ECO:0000313" key="3">
    <source>
        <dbReference type="EMBL" id="QRQ81245.1"/>
    </source>
</evidence>
<dbReference type="InterPro" id="IPR006076">
    <property type="entry name" value="FAD-dep_OxRdtase"/>
</dbReference>
<reference evidence="3" key="1">
    <citation type="submission" date="2021-02" db="EMBL/GenBank/DDBJ databases">
        <title>Neisseriaceae sp. 26B isolated from the cloaca of a Common Toad-headed Turtle (Mesoclemmys nasuta).</title>
        <authorList>
            <person name="Spergser J."/>
            <person name="Busse H.-J."/>
        </authorList>
    </citation>
    <scope>NUCLEOTIDE SEQUENCE</scope>
    <source>
        <strain evidence="3">26B</strain>
    </source>
</reference>
<dbReference type="PANTHER" id="PTHR13847:SF281">
    <property type="entry name" value="FAD DEPENDENT OXIDOREDUCTASE DOMAIN-CONTAINING PROTEIN"/>
    <property type="match status" value="1"/>
</dbReference>
<dbReference type="Gene3D" id="3.50.50.60">
    <property type="entry name" value="FAD/NAD(P)-binding domain"/>
    <property type="match status" value="1"/>
</dbReference>
<gene>
    <name evidence="3" type="ORF">JQU52_11035</name>
</gene>
<proteinExistence type="predicted"/>